<evidence type="ECO:0000313" key="2">
    <source>
        <dbReference type="Proteomes" id="UP000009273"/>
    </source>
</evidence>
<gene>
    <name evidence="1" type="primary">97</name>
    <name evidence="1" type="ORF">G_97</name>
</gene>
<reference evidence="1 2" key="1">
    <citation type="submission" date="2011-09" db="EMBL/GenBank/DDBJ databases">
        <authorList>
            <person name="Pope W.H."/>
            <person name="Pedulla M.L."/>
            <person name="Ford M.E."/>
            <person name="Peebles C.L."/>
            <person name="Hatfull G.H."/>
            <person name="Hendrix R.W."/>
        </authorList>
    </citation>
    <scope>NUCLEOTIDE SEQUENCE [LARGE SCALE GENOMIC DNA]</scope>
    <source>
        <strain evidence="1">G</strain>
    </source>
</reference>
<dbReference type="RefSeq" id="YP_009015401.1">
    <property type="nucleotide sequence ID" value="NC_023719.1"/>
</dbReference>
<proteinExistence type="predicted"/>
<dbReference type="KEGG" id="vg:18563315"/>
<dbReference type="EMBL" id="JN638751">
    <property type="protein sequence ID" value="AEO93360.1"/>
    <property type="molecule type" value="Genomic_DNA"/>
</dbReference>
<accession>G3MBG0</accession>
<keyword evidence="2" id="KW-1185">Reference proteome</keyword>
<evidence type="ECO:0000313" key="1">
    <source>
        <dbReference type="EMBL" id="AEO93360.1"/>
    </source>
</evidence>
<dbReference type="GeneID" id="18563315"/>
<sequence>MKKYEFKVKGYVIHSTLKEFFPNNKIVYTIDCYSLTGRNWCDSVVTNSIAFRVNWDEYSKIMQANFNCVFKKMKLYYGSYDECKRAIEFSKTLIVMNKLLK</sequence>
<protein>
    <submittedName>
        <fullName evidence="1">Gp97</fullName>
    </submittedName>
</protein>
<organism evidence="1 2">
    <name type="scientific">Bacillus phage G</name>
    <dbReference type="NCBI Taxonomy" id="2884420"/>
    <lineage>
        <taxon>Viruses</taxon>
        <taxon>Duplodnaviria</taxon>
        <taxon>Heunggongvirae</taxon>
        <taxon>Uroviricota</taxon>
        <taxon>Caudoviricetes</taxon>
        <taxon>Donellivirus</taxon>
        <taxon>Donellivirus gee</taxon>
    </lineage>
</organism>
<dbReference type="Proteomes" id="UP000009273">
    <property type="component" value="Segment"/>
</dbReference>
<name>G3MBG0_9CAUD</name>